<organism evidence="6 7">
    <name type="scientific">Aurantiacibacter gilvus</name>
    <dbReference type="NCBI Taxonomy" id="3139141"/>
    <lineage>
        <taxon>Bacteria</taxon>
        <taxon>Pseudomonadati</taxon>
        <taxon>Pseudomonadota</taxon>
        <taxon>Alphaproteobacteria</taxon>
        <taxon>Sphingomonadales</taxon>
        <taxon>Erythrobacteraceae</taxon>
        <taxon>Aurantiacibacter</taxon>
    </lineage>
</organism>
<sequence length="143" mass="15686">MVNLQLLAPAAALAVWSMIMLVWMASTRLPALAKLKMPAEKTRGGRGSDLDGVLPDMIQWKAHNYNHLMEQPTVFYPVVIMLALIGGSQIDVYLAWTYVGIRVVHSLWQAMVNTIPVRITLFTVSSIVLTVLAVRALMAALGA</sequence>
<dbReference type="InterPro" id="IPR023352">
    <property type="entry name" value="MAPEG-like_dom_sf"/>
</dbReference>
<dbReference type="RefSeq" id="WP_341672544.1">
    <property type="nucleotide sequence ID" value="NZ_JBBYHV010000001.1"/>
</dbReference>
<dbReference type="Proteomes" id="UP001497045">
    <property type="component" value="Unassembled WGS sequence"/>
</dbReference>
<evidence type="ECO:0000256" key="4">
    <source>
        <dbReference type="ARBA" id="ARBA00023136"/>
    </source>
</evidence>
<feature type="transmembrane region" description="Helical" evidence="5">
    <location>
        <begin position="6"/>
        <end position="26"/>
    </location>
</feature>
<reference evidence="6 7" key="1">
    <citation type="submission" date="2024-04" db="EMBL/GenBank/DDBJ databases">
        <title>Aurantiacibacter sp. DGU6 16S ribosomal RNA gene Genome sequencing and assembly.</title>
        <authorList>
            <person name="Park S."/>
        </authorList>
    </citation>
    <scope>NUCLEOTIDE SEQUENCE [LARGE SCALE GENOMIC DNA]</scope>
    <source>
        <strain evidence="6 7">DGU6</strain>
    </source>
</reference>
<accession>A0ABU9IC84</accession>
<evidence type="ECO:0000313" key="7">
    <source>
        <dbReference type="Proteomes" id="UP001497045"/>
    </source>
</evidence>
<dbReference type="SUPFAM" id="SSF161084">
    <property type="entry name" value="MAPEG domain-like"/>
    <property type="match status" value="1"/>
</dbReference>
<evidence type="ECO:0000256" key="5">
    <source>
        <dbReference type="SAM" id="Phobius"/>
    </source>
</evidence>
<dbReference type="InterPro" id="IPR001129">
    <property type="entry name" value="Membr-assoc_MAPEG"/>
</dbReference>
<comment type="subcellular location">
    <subcellularLocation>
        <location evidence="1">Membrane</location>
    </subcellularLocation>
</comment>
<keyword evidence="3 5" id="KW-1133">Transmembrane helix</keyword>
<comment type="caution">
    <text evidence="6">The sequence shown here is derived from an EMBL/GenBank/DDBJ whole genome shotgun (WGS) entry which is preliminary data.</text>
</comment>
<evidence type="ECO:0000256" key="3">
    <source>
        <dbReference type="ARBA" id="ARBA00022989"/>
    </source>
</evidence>
<keyword evidence="7" id="KW-1185">Reference proteome</keyword>
<name>A0ABU9IC84_9SPHN</name>
<proteinExistence type="predicted"/>
<gene>
    <name evidence="6" type="ORF">AAEO60_05025</name>
</gene>
<evidence type="ECO:0000256" key="2">
    <source>
        <dbReference type="ARBA" id="ARBA00022692"/>
    </source>
</evidence>
<protein>
    <submittedName>
        <fullName evidence="6">MAPEG family protein</fullName>
    </submittedName>
</protein>
<dbReference type="EMBL" id="JBBYHV010000001">
    <property type="protein sequence ID" value="MEL1250026.1"/>
    <property type="molecule type" value="Genomic_DNA"/>
</dbReference>
<evidence type="ECO:0000256" key="1">
    <source>
        <dbReference type="ARBA" id="ARBA00004370"/>
    </source>
</evidence>
<keyword evidence="4 5" id="KW-0472">Membrane</keyword>
<evidence type="ECO:0000313" key="6">
    <source>
        <dbReference type="EMBL" id="MEL1250026.1"/>
    </source>
</evidence>
<feature type="transmembrane region" description="Helical" evidence="5">
    <location>
        <begin position="74"/>
        <end position="99"/>
    </location>
</feature>
<feature type="transmembrane region" description="Helical" evidence="5">
    <location>
        <begin position="119"/>
        <end position="141"/>
    </location>
</feature>
<dbReference type="Pfam" id="PF01124">
    <property type="entry name" value="MAPEG"/>
    <property type="match status" value="1"/>
</dbReference>
<keyword evidence="2 5" id="KW-0812">Transmembrane</keyword>
<dbReference type="Gene3D" id="1.20.120.550">
    <property type="entry name" value="Membrane associated eicosanoid/glutathione metabolism-like domain"/>
    <property type="match status" value="1"/>
</dbReference>